<evidence type="ECO:0000256" key="3">
    <source>
        <dbReference type="ARBA" id="ARBA00023002"/>
    </source>
</evidence>
<dbReference type="RefSeq" id="WP_166586090.1">
    <property type="nucleotide sequence ID" value="NZ_WWEO01000042.1"/>
</dbReference>
<evidence type="ECO:0000256" key="2">
    <source>
        <dbReference type="ARBA" id="ARBA00022857"/>
    </source>
</evidence>
<gene>
    <name evidence="5" type="ORF">GSY63_12215</name>
</gene>
<name>A0A965ZFT1_9SPHI</name>
<keyword evidence="2" id="KW-0521">NADP</keyword>
<keyword evidence="6" id="KW-1185">Reference proteome</keyword>
<comment type="caution">
    <text evidence="5">The sequence shown here is derived from an EMBL/GenBank/DDBJ whole genome shotgun (WGS) entry which is preliminary data.</text>
</comment>
<dbReference type="AlphaFoldDB" id="A0A965ZFT1"/>
<dbReference type="InterPro" id="IPR002734">
    <property type="entry name" value="RibDG_C"/>
</dbReference>
<evidence type="ECO:0000259" key="4">
    <source>
        <dbReference type="Pfam" id="PF01872"/>
    </source>
</evidence>
<reference evidence="5" key="2">
    <citation type="submission" date="2020-10" db="EMBL/GenBank/DDBJ databases">
        <title>Mucilaginibacter sp. nov., isolated from soil.</title>
        <authorList>
            <person name="Jeon C.O."/>
        </authorList>
    </citation>
    <scope>NUCLEOTIDE SEQUENCE</scope>
    <source>
        <strain evidence="5">R11</strain>
    </source>
</reference>
<dbReference type="GO" id="GO:0009231">
    <property type="term" value="P:riboflavin biosynthetic process"/>
    <property type="evidence" value="ECO:0007669"/>
    <property type="project" value="InterPro"/>
</dbReference>
<dbReference type="EMBL" id="WWEO01000042">
    <property type="protein sequence ID" value="NCD70125.1"/>
    <property type="molecule type" value="Genomic_DNA"/>
</dbReference>
<keyword evidence="3" id="KW-0560">Oxidoreductase</keyword>
<evidence type="ECO:0000313" key="5">
    <source>
        <dbReference type="EMBL" id="NCD70125.1"/>
    </source>
</evidence>
<sequence>MKKPYVICHMMSSVDGRTLTEQWGQIKGRDSYEKTGSQHKADAWMCGRVTMERDFAGDEALHLKDPEAPISRADYIAESKAGSFAVAIDKDGKLNWRQSEIDGDHIISVLTEQVADKYLNHLQQTGISYVFAGKTEIDFKLVLQKLRKLFNIKTLLLEGGGHLNGSMLNAGLIDELSFLHLPIADGTPGTPTLFEINKDLPKTGPTKLKLLSVKELKNDVLWLRYKVK</sequence>
<dbReference type="SUPFAM" id="SSF53597">
    <property type="entry name" value="Dihydrofolate reductase-like"/>
    <property type="match status" value="1"/>
</dbReference>
<dbReference type="PANTHER" id="PTHR38011">
    <property type="entry name" value="DIHYDROFOLATE REDUCTASE FAMILY PROTEIN (AFU_ORTHOLOGUE AFUA_8G06820)"/>
    <property type="match status" value="1"/>
</dbReference>
<evidence type="ECO:0000313" key="6">
    <source>
        <dbReference type="Proteomes" id="UP000638732"/>
    </source>
</evidence>
<feature type="domain" description="Bacterial bifunctional deaminase-reductase C-terminal" evidence="4">
    <location>
        <begin position="4"/>
        <end position="221"/>
    </location>
</feature>
<comment type="pathway">
    <text evidence="1">Cofactor biosynthesis; riboflavin biosynthesis.</text>
</comment>
<dbReference type="InterPro" id="IPR050765">
    <property type="entry name" value="Riboflavin_Biosynth_HTPR"/>
</dbReference>
<dbReference type="Pfam" id="PF01872">
    <property type="entry name" value="RibD_C"/>
    <property type="match status" value="1"/>
</dbReference>
<proteinExistence type="predicted"/>
<dbReference type="Gene3D" id="3.40.430.10">
    <property type="entry name" value="Dihydrofolate Reductase, subunit A"/>
    <property type="match status" value="1"/>
</dbReference>
<reference evidence="5" key="1">
    <citation type="submission" date="2020-01" db="EMBL/GenBank/DDBJ databases">
        <authorList>
            <person name="Seo Y.L."/>
        </authorList>
    </citation>
    <scope>NUCLEOTIDE SEQUENCE</scope>
    <source>
        <strain evidence="5">R11</strain>
    </source>
</reference>
<dbReference type="InterPro" id="IPR024072">
    <property type="entry name" value="DHFR-like_dom_sf"/>
</dbReference>
<dbReference type="PANTHER" id="PTHR38011:SF7">
    <property type="entry name" value="2,5-DIAMINO-6-RIBOSYLAMINO-4(3H)-PYRIMIDINONE 5'-PHOSPHATE REDUCTASE"/>
    <property type="match status" value="1"/>
</dbReference>
<organism evidence="5 6">
    <name type="scientific">Mucilaginibacter agri</name>
    <dbReference type="NCBI Taxonomy" id="2695265"/>
    <lineage>
        <taxon>Bacteria</taxon>
        <taxon>Pseudomonadati</taxon>
        <taxon>Bacteroidota</taxon>
        <taxon>Sphingobacteriia</taxon>
        <taxon>Sphingobacteriales</taxon>
        <taxon>Sphingobacteriaceae</taxon>
        <taxon>Mucilaginibacter</taxon>
    </lineage>
</organism>
<dbReference type="Proteomes" id="UP000638732">
    <property type="component" value="Unassembled WGS sequence"/>
</dbReference>
<dbReference type="GO" id="GO:0008703">
    <property type="term" value="F:5-amino-6-(5-phosphoribosylamino)uracil reductase activity"/>
    <property type="evidence" value="ECO:0007669"/>
    <property type="project" value="InterPro"/>
</dbReference>
<accession>A0A965ZFT1</accession>
<evidence type="ECO:0000256" key="1">
    <source>
        <dbReference type="ARBA" id="ARBA00005104"/>
    </source>
</evidence>
<protein>
    <submittedName>
        <fullName evidence="5">Deaminase</fullName>
    </submittedName>
</protein>